<dbReference type="OrthoDB" id="3226at2759"/>
<dbReference type="Proteomes" id="UP000053660">
    <property type="component" value="Unassembled WGS sequence"/>
</dbReference>
<evidence type="ECO:0000313" key="2">
    <source>
        <dbReference type="Proteomes" id="UP000053660"/>
    </source>
</evidence>
<evidence type="ECO:0000313" key="1">
    <source>
        <dbReference type="EMBL" id="KHJ76679.1"/>
    </source>
</evidence>
<dbReference type="EMBL" id="KN611516">
    <property type="protein sequence ID" value="KHJ76679.1"/>
    <property type="molecule type" value="Genomic_DNA"/>
</dbReference>
<dbReference type="AlphaFoldDB" id="A0A0B1RVH7"/>
<proteinExistence type="predicted"/>
<gene>
    <name evidence="1" type="ORF">OESDEN_23701</name>
</gene>
<feature type="non-terminal residue" evidence="1">
    <location>
        <position position="70"/>
    </location>
</feature>
<keyword evidence="2" id="KW-1185">Reference proteome</keyword>
<sequence length="70" mass="7810">MCKFDFPTFQNISSFMIFGDDQLFMKNMSTLLESNGKSSKGTALVSNFTEIMDLYVSSQICSSFLITAVT</sequence>
<name>A0A0B1RVH7_OESDE</name>
<reference evidence="1 2" key="1">
    <citation type="submission" date="2014-03" db="EMBL/GenBank/DDBJ databases">
        <title>Draft genome of the hookworm Oesophagostomum dentatum.</title>
        <authorList>
            <person name="Mitreva M."/>
        </authorList>
    </citation>
    <scope>NUCLEOTIDE SEQUENCE [LARGE SCALE GENOMIC DNA]</scope>
    <source>
        <strain evidence="1 2">OD-Hann</strain>
    </source>
</reference>
<accession>A0A0B1RVH7</accession>
<protein>
    <submittedName>
        <fullName evidence="1">Uncharacterized protein</fullName>
    </submittedName>
</protein>
<organism evidence="1 2">
    <name type="scientific">Oesophagostomum dentatum</name>
    <name type="common">Nodular worm</name>
    <dbReference type="NCBI Taxonomy" id="61180"/>
    <lineage>
        <taxon>Eukaryota</taxon>
        <taxon>Metazoa</taxon>
        <taxon>Ecdysozoa</taxon>
        <taxon>Nematoda</taxon>
        <taxon>Chromadorea</taxon>
        <taxon>Rhabditida</taxon>
        <taxon>Rhabditina</taxon>
        <taxon>Rhabditomorpha</taxon>
        <taxon>Strongyloidea</taxon>
        <taxon>Strongylidae</taxon>
        <taxon>Oesophagostomum</taxon>
    </lineage>
</organism>